<reference evidence="3" key="1">
    <citation type="submission" date="2021-01" db="EMBL/GenBank/DDBJ databases">
        <title>Whole genome shotgun sequence of Sinosporangium siamense NBRC 109515.</title>
        <authorList>
            <person name="Komaki H."/>
            <person name="Tamura T."/>
        </authorList>
    </citation>
    <scope>NUCLEOTIDE SEQUENCE</scope>
    <source>
        <strain evidence="3">NBRC 109515</strain>
    </source>
</reference>
<organism evidence="3 4">
    <name type="scientific">Sinosporangium siamense</name>
    <dbReference type="NCBI Taxonomy" id="1367973"/>
    <lineage>
        <taxon>Bacteria</taxon>
        <taxon>Bacillati</taxon>
        <taxon>Actinomycetota</taxon>
        <taxon>Actinomycetes</taxon>
        <taxon>Streptosporangiales</taxon>
        <taxon>Streptosporangiaceae</taxon>
        <taxon>Sinosporangium</taxon>
    </lineage>
</organism>
<proteinExistence type="predicted"/>
<comment type="caution">
    <text evidence="3">The sequence shown here is derived from an EMBL/GenBank/DDBJ whole genome shotgun (WGS) entry which is preliminary data.</text>
</comment>
<keyword evidence="2" id="KW-1133">Transmembrane helix</keyword>
<evidence type="ECO:0000313" key="3">
    <source>
        <dbReference type="EMBL" id="GII91310.1"/>
    </source>
</evidence>
<evidence type="ECO:0000256" key="1">
    <source>
        <dbReference type="SAM" id="MobiDB-lite"/>
    </source>
</evidence>
<keyword evidence="2" id="KW-0472">Membrane</keyword>
<name>A0A919REG5_9ACTN</name>
<evidence type="ECO:0000313" key="4">
    <source>
        <dbReference type="Proteomes" id="UP000606172"/>
    </source>
</evidence>
<gene>
    <name evidence="3" type="ORF">Ssi02_15410</name>
</gene>
<keyword evidence="4" id="KW-1185">Reference proteome</keyword>
<dbReference type="EMBL" id="BOOW01000009">
    <property type="protein sequence ID" value="GII91310.1"/>
    <property type="molecule type" value="Genomic_DNA"/>
</dbReference>
<sequence>MEAHALGTAWMVLGPLSLWFFLRGRALPRIAALCTLAALETTTVLLATPPTAPPPVAATTHPVAPGTAPCPTRRPAPARVHRTGDALTIAWRAVPGQCARAAVKVHRKGRRLGIWLYESPAPHRAGMRVLPVRFHRGGMASLRLTLDRHPVAGPLVPVDGRTGRPIPGA</sequence>
<accession>A0A919REG5</accession>
<feature type="transmembrane region" description="Helical" evidence="2">
    <location>
        <begin position="6"/>
        <end position="22"/>
    </location>
</feature>
<dbReference type="AlphaFoldDB" id="A0A919REG5"/>
<dbReference type="Proteomes" id="UP000606172">
    <property type="component" value="Unassembled WGS sequence"/>
</dbReference>
<feature type="region of interest" description="Disordered" evidence="1">
    <location>
        <begin position="58"/>
        <end position="78"/>
    </location>
</feature>
<evidence type="ECO:0000256" key="2">
    <source>
        <dbReference type="SAM" id="Phobius"/>
    </source>
</evidence>
<keyword evidence="2" id="KW-0812">Transmembrane</keyword>
<protein>
    <submittedName>
        <fullName evidence="3">Uncharacterized protein</fullName>
    </submittedName>
</protein>